<accession>G6Y596</accession>
<keyword evidence="3" id="KW-1185">Reference proteome</keyword>
<feature type="region of interest" description="Disordered" evidence="1">
    <location>
        <begin position="1"/>
        <end position="21"/>
    </location>
</feature>
<dbReference type="STRING" id="1082933.A6B35_15495"/>
<gene>
    <name evidence="2" type="ORF">MEA186_05526</name>
</gene>
<evidence type="ECO:0000313" key="3">
    <source>
        <dbReference type="Proteomes" id="UP000002949"/>
    </source>
</evidence>
<evidence type="ECO:0000256" key="1">
    <source>
        <dbReference type="SAM" id="MobiDB-lite"/>
    </source>
</evidence>
<organism evidence="2 3">
    <name type="scientific">Mesorhizobium amorphae CCNWGS0123</name>
    <dbReference type="NCBI Taxonomy" id="1082933"/>
    <lineage>
        <taxon>Bacteria</taxon>
        <taxon>Pseudomonadati</taxon>
        <taxon>Pseudomonadota</taxon>
        <taxon>Alphaproteobacteria</taxon>
        <taxon>Hyphomicrobiales</taxon>
        <taxon>Phyllobacteriaceae</taxon>
        <taxon>Mesorhizobium</taxon>
    </lineage>
</organism>
<proteinExistence type="predicted"/>
<protein>
    <submittedName>
        <fullName evidence="2">Uncharacterized protein</fullName>
    </submittedName>
</protein>
<evidence type="ECO:0000313" key="2">
    <source>
        <dbReference type="EMBL" id="EHH13087.1"/>
    </source>
</evidence>
<name>G6Y596_9HYPH</name>
<dbReference type="KEGG" id="mamo:A6B35_15495"/>
<dbReference type="AlphaFoldDB" id="G6Y596"/>
<sequence length="281" mass="30862">MTDLADAGSAPPAAKSWFDGLSEGNRKLAETKGWTKPESLDRVFTSYAELERQQGESLRVPAADAPREDWEKFHFRLPEAMRPLTSSEKVEYRRPEGLPENFAYSDELASASKAWAVEAGATPKIAQAYHDRFVGYMAEQAACQEIALARSVEATHDELVRDWGPTDSDGFRQKLEVANRAMKKLGLVDAYKAKGILLPDGALTDPQIARAFQAIGEAMFTEDTIDGGAALRGGNPFRRNAVGDRNVSAISALVKSDPVRARRLAREAGENPDLWMPNNPL</sequence>
<dbReference type="EMBL" id="AGSN01000056">
    <property type="protein sequence ID" value="EHH13087.1"/>
    <property type="molecule type" value="Genomic_DNA"/>
</dbReference>
<dbReference type="Proteomes" id="UP000002949">
    <property type="component" value="Unassembled WGS sequence"/>
</dbReference>
<dbReference type="RefSeq" id="WP_006200542.1">
    <property type="nucleotide sequence ID" value="NZ_AGSN01000056.1"/>
</dbReference>
<reference evidence="2 3" key="1">
    <citation type="journal article" date="2012" name="J. Bacteriol.">
        <title>Draft Genome Sequence of Plant Growth-Promoting Rhizobium Mesorhizobium amorphae, Isolated from Zinc-Lead Mine Tailings.</title>
        <authorList>
            <person name="Hao X."/>
            <person name="Lin Y."/>
            <person name="Johnstone L."/>
            <person name="Baltrus D.A."/>
            <person name="Miller S.J."/>
            <person name="Wei G."/>
            <person name="Rensing C."/>
        </authorList>
    </citation>
    <scope>NUCLEOTIDE SEQUENCE [LARGE SCALE GENOMIC DNA]</scope>
    <source>
        <strain evidence="2 3">CCNWGS0123</strain>
    </source>
</reference>
<dbReference type="PATRIC" id="fig|1082933.3.peg.1041"/>